<keyword evidence="5 6" id="KW-0472">Membrane</keyword>
<keyword evidence="2" id="KW-1003">Cell membrane</keyword>
<evidence type="ECO:0000256" key="1">
    <source>
        <dbReference type="ARBA" id="ARBA00004651"/>
    </source>
</evidence>
<feature type="transmembrane region" description="Helical" evidence="6">
    <location>
        <begin position="309"/>
        <end position="329"/>
    </location>
</feature>
<dbReference type="PANTHER" id="PTHR30250">
    <property type="entry name" value="PST FAMILY PREDICTED COLANIC ACID TRANSPORTER"/>
    <property type="match status" value="1"/>
</dbReference>
<comment type="subcellular location">
    <subcellularLocation>
        <location evidence="1">Cell membrane</location>
        <topology evidence="1">Multi-pass membrane protein</topology>
    </subcellularLocation>
</comment>
<proteinExistence type="predicted"/>
<feature type="transmembrane region" description="Helical" evidence="6">
    <location>
        <begin position="182"/>
        <end position="203"/>
    </location>
</feature>
<dbReference type="InterPro" id="IPR050833">
    <property type="entry name" value="Poly_Biosynth_Transport"/>
</dbReference>
<feature type="transmembrane region" description="Helical" evidence="6">
    <location>
        <begin position="386"/>
        <end position="404"/>
    </location>
</feature>
<feature type="transmembrane region" description="Helical" evidence="6">
    <location>
        <begin position="12"/>
        <end position="32"/>
    </location>
</feature>
<evidence type="ECO:0000256" key="5">
    <source>
        <dbReference type="ARBA" id="ARBA00023136"/>
    </source>
</evidence>
<feature type="transmembrane region" description="Helical" evidence="6">
    <location>
        <begin position="152"/>
        <end position="170"/>
    </location>
</feature>
<evidence type="ECO:0000256" key="6">
    <source>
        <dbReference type="SAM" id="Phobius"/>
    </source>
</evidence>
<comment type="caution">
    <text evidence="7">The sequence shown here is derived from an EMBL/GenBank/DDBJ whole genome shotgun (WGS) entry which is preliminary data.</text>
</comment>
<sequence length="504" mass="58021">MLIKLSSLYTAQLLKAVLPLLFIPLIIVEVGIQQYGLVSFMLLMMSFLGLLDAGISGGMVRVLSISKTNIEEFTAALKLWLNVFLFIMGISVLIFLLFFVGADFLASSWFEADLSLSLMNQSLIMIGVILSLTFLKGYLTSKLVGFEKQIQLSVWQVVITTCQYIIPYYILKIYGSDVDVYLAAVAFFCFIDCLVMYFLGFFYSKNIAKKLSSYEEKVMISSDISRYQFLGFVKNCIHLSGLTIIWTVSTQIDKLVLSKYVSMETFSYYQIAAQVALSVNLVIMPLNQFLMPRLASLYSSSEFSNYSELIIRFFTFFVLFFALFTPMYFSFGKYILSFWLADITLTENVHVYLKWLLYSAVIQSFSNFIFLFYYSTNRLNRQFHAYLIYSSITIPGSIFIAIKYGAEACAIFSLVSSFLFFIVWGSITLNSYFKKFQLKMFFLPIIVFAASSLFLQSANFFLRGEYLKFQIILFSIFYVVVFYFICRFIVKLSRSKKEPVGMRL</sequence>
<evidence type="ECO:0000313" key="7">
    <source>
        <dbReference type="EMBL" id="MCB5226068.1"/>
    </source>
</evidence>
<feature type="transmembrane region" description="Helical" evidence="6">
    <location>
        <begin position="355"/>
        <end position="374"/>
    </location>
</feature>
<evidence type="ECO:0000256" key="4">
    <source>
        <dbReference type="ARBA" id="ARBA00022989"/>
    </source>
</evidence>
<dbReference type="EMBL" id="JAEINI020000002">
    <property type="protein sequence ID" value="MCB5226068.1"/>
    <property type="molecule type" value="Genomic_DNA"/>
</dbReference>
<keyword evidence="3 6" id="KW-0812">Transmembrane</keyword>
<feature type="transmembrane region" description="Helical" evidence="6">
    <location>
        <begin position="468"/>
        <end position="490"/>
    </location>
</feature>
<dbReference type="Pfam" id="PF01943">
    <property type="entry name" value="Polysacc_synt"/>
    <property type="match status" value="1"/>
</dbReference>
<feature type="transmembrane region" description="Helical" evidence="6">
    <location>
        <begin position="38"/>
        <end position="58"/>
    </location>
</feature>
<dbReference type="InterPro" id="IPR002797">
    <property type="entry name" value="Polysacc_synth"/>
</dbReference>
<dbReference type="RefSeq" id="WP_226750158.1">
    <property type="nucleotide sequence ID" value="NZ_JAEINI020000002.1"/>
</dbReference>
<keyword evidence="4 6" id="KW-1133">Transmembrane helix</keyword>
<accession>A0ABS8C160</accession>
<feature type="transmembrane region" description="Helical" evidence="6">
    <location>
        <begin position="224"/>
        <end position="248"/>
    </location>
</feature>
<dbReference type="PANTHER" id="PTHR30250:SF26">
    <property type="entry name" value="PSMA PROTEIN"/>
    <property type="match status" value="1"/>
</dbReference>
<evidence type="ECO:0000256" key="3">
    <source>
        <dbReference type="ARBA" id="ARBA00022692"/>
    </source>
</evidence>
<feature type="transmembrane region" description="Helical" evidence="6">
    <location>
        <begin position="79"/>
        <end position="102"/>
    </location>
</feature>
<organism evidence="7 8">
    <name type="scientific">Alishewanella maricola</name>
    <dbReference type="NCBI Taxonomy" id="2795740"/>
    <lineage>
        <taxon>Bacteria</taxon>
        <taxon>Pseudomonadati</taxon>
        <taxon>Pseudomonadota</taxon>
        <taxon>Gammaproteobacteria</taxon>
        <taxon>Alteromonadales</taxon>
        <taxon>Alteromonadaceae</taxon>
        <taxon>Alishewanella</taxon>
    </lineage>
</organism>
<name>A0ABS8C160_9ALTE</name>
<keyword evidence="8" id="KW-1185">Reference proteome</keyword>
<evidence type="ECO:0000313" key="8">
    <source>
        <dbReference type="Proteomes" id="UP000633814"/>
    </source>
</evidence>
<feature type="transmembrane region" description="Helical" evidence="6">
    <location>
        <begin position="410"/>
        <end position="429"/>
    </location>
</feature>
<gene>
    <name evidence="7" type="ORF">JAO78_004495</name>
</gene>
<protein>
    <submittedName>
        <fullName evidence="7">Oligosaccharide flippase family protein</fullName>
    </submittedName>
</protein>
<evidence type="ECO:0000256" key="2">
    <source>
        <dbReference type="ARBA" id="ARBA00022475"/>
    </source>
</evidence>
<feature type="transmembrane region" description="Helical" evidence="6">
    <location>
        <begin position="268"/>
        <end position="289"/>
    </location>
</feature>
<reference evidence="7 8" key="1">
    <citation type="submission" date="2021-10" db="EMBL/GenBank/DDBJ databases">
        <title>Alishewanella koreense sp. nov. isolated from seawater of southwestern coast in South Korea and the proposal for the reclassification of Rheinheimera perlucida and Rheinheimera tuosuensis as Arsukibacterium perlucida and Arsukibacterium tuosuensis.</title>
        <authorList>
            <person name="Kim K.H."/>
            <person name="Ruan W."/>
            <person name="Kim K.R."/>
            <person name="Baek J.H."/>
            <person name="Jeon C.O."/>
        </authorList>
    </citation>
    <scope>NUCLEOTIDE SEQUENCE [LARGE SCALE GENOMIC DNA]</scope>
    <source>
        <strain evidence="7 8">16-MA</strain>
    </source>
</reference>
<dbReference type="Proteomes" id="UP000633814">
    <property type="component" value="Unassembled WGS sequence"/>
</dbReference>
<feature type="transmembrane region" description="Helical" evidence="6">
    <location>
        <begin position="441"/>
        <end position="462"/>
    </location>
</feature>
<feature type="transmembrane region" description="Helical" evidence="6">
    <location>
        <begin position="122"/>
        <end position="140"/>
    </location>
</feature>